<reference evidence="13" key="3">
    <citation type="submission" date="2025-04" db="UniProtKB">
        <authorList>
            <consortium name="RefSeq"/>
        </authorList>
    </citation>
    <scope>IDENTIFICATION</scope>
    <source>
        <strain evidence="13">CBS 304.34</strain>
    </source>
</reference>
<dbReference type="InterPro" id="IPR001529">
    <property type="entry name" value="Zn_ribbon_RPB9"/>
</dbReference>
<gene>
    <name evidence="11 13" type="ORF">BDZ99DRAFT_241060</name>
</gene>
<evidence type="ECO:0000313" key="13">
    <source>
        <dbReference type="RefSeq" id="XP_033568295.1"/>
    </source>
</evidence>
<evidence type="ECO:0000256" key="9">
    <source>
        <dbReference type="SAM" id="MobiDB-lite"/>
    </source>
</evidence>
<keyword evidence="7" id="KW-0804">Transcription</keyword>
<keyword evidence="8" id="KW-0539">Nucleus</keyword>
<dbReference type="Proteomes" id="UP000504636">
    <property type="component" value="Unplaced"/>
</dbReference>
<evidence type="ECO:0000256" key="4">
    <source>
        <dbReference type="ARBA" id="ARBA00022723"/>
    </source>
</evidence>
<keyword evidence="12" id="KW-1185">Reference proteome</keyword>
<dbReference type="GO" id="GO:0006367">
    <property type="term" value="P:transcription initiation at RNA polymerase II promoter"/>
    <property type="evidence" value="ECO:0007669"/>
    <property type="project" value="TreeGrafter"/>
</dbReference>
<keyword evidence="4" id="KW-0479">Metal-binding</keyword>
<evidence type="ECO:0000256" key="2">
    <source>
        <dbReference type="ARBA" id="ARBA00008925"/>
    </source>
</evidence>
<evidence type="ECO:0000256" key="3">
    <source>
        <dbReference type="ARBA" id="ARBA00022478"/>
    </source>
</evidence>
<dbReference type="GeneID" id="54454492"/>
<evidence type="ECO:0000256" key="1">
    <source>
        <dbReference type="ARBA" id="ARBA00004604"/>
    </source>
</evidence>
<feature type="compositionally biased region" description="Polar residues" evidence="9">
    <location>
        <begin position="139"/>
        <end position="150"/>
    </location>
</feature>
<evidence type="ECO:0000259" key="10">
    <source>
        <dbReference type="SMART" id="SM00661"/>
    </source>
</evidence>
<evidence type="ECO:0000313" key="11">
    <source>
        <dbReference type="EMBL" id="KAF2801331.1"/>
    </source>
</evidence>
<dbReference type="GO" id="GO:0005730">
    <property type="term" value="C:nucleolus"/>
    <property type="evidence" value="ECO:0007669"/>
    <property type="project" value="UniProtKB-SubCell"/>
</dbReference>
<dbReference type="SUPFAM" id="SSF57783">
    <property type="entry name" value="Zinc beta-ribbon"/>
    <property type="match status" value="1"/>
</dbReference>
<sequence length="160" mass="17078">MAASPAASDMGAEASKKILFRFCSECSNLLFPKEDKENNRLLFACRTCSFTEPAPSACVMRHEIASTVGDTAGITQDVGQDPTVGLSESLSDASLSDTIPGFCTMCGQEIFCEICGQESDGGFYMEADDCDDSMSMSMTENNQQSASTSKQEGDKHSSKS</sequence>
<dbReference type="PANTHER" id="PTHR11239:SF1">
    <property type="entry name" value="DNA-DIRECTED RNA POLYMERASE II SUBUNIT RPB9"/>
    <property type="match status" value="1"/>
</dbReference>
<evidence type="ECO:0000313" key="12">
    <source>
        <dbReference type="Proteomes" id="UP000504636"/>
    </source>
</evidence>
<organism evidence="11">
    <name type="scientific">Mytilinidion resinicola</name>
    <dbReference type="NCBI Taxonomy" id="574789"/>
    <lineage>
        <taxon>Eukaryota</taxon>
        <taxon>Fungi</taxon>
        <taxon>Dikarya</taxon>
        <taxon>Ascomycota</taxon>
        <taxon>Pezizomycotina</taxon>
        <taxon>Dothideomycetes</taxon>
        <taxon>Pleosporomycetidae</taxon>
        <taxon>Mytilinidiales</taxon>
        <taxon>Mytilinidiaceae</taxon>
        <taxon>Mytilinidion</taxon>
    </lineage>
</organism>
<feature type="region of interest" description="Disordered" evidence="9">
    <location>
        <begin position="130"/>
        <end position="160"/>
    </location>
</feature>
<feature type="compositionally biased region" description="Basic and acidic residues" evidence="9">
    <location>
        <begin position="151"/>
        <end position="160"/>
    </location>
</feature>
<dbReference type="GO" id="GO:0008270">
    <property type="term" value="F:zinc ion binding"/>
    <property type="evidence" value="ECO:0007669"/>
    <property type="project" value="UniProtKB-KW"/>
</dbReference>
<dbReference type="GO" id="GO:0001193">
    <property type="term" value="P:maintenance of transcriptional fidelity during transcription elongation by RNA polymerase II"/>
    <property type="evidence" value="ECO:0007669"/>
    <property type="project" value="TreeGrafter"/>
</dbReference>
<dbReference type="Pfam" id="PF02150">
    <property type="entry name" value="Zn_ribbon_RPB9"/>
    <property type="match status" value="1"/>
</dbReference>
<keyword evidence="6" id="KW-0862">Zinc</keyword>
<dbReference type="PANTHER" id="PTHR11239">
    <property type="entry name" value="DNA-DIRECTED RNA POLYMERASE"/>
    <property type="match status" value="1"/>
</dbReference>
<keyword evidence="5" id="KW-0863">Zinc-finger</keyword>
<accession>A0A6A6XXQ8</accession>
<dbReference type="EMBL" id="MU003732">
    <property type="protein sequence ID" value="KAF2801331.1"/>
    <property type="molecule type" value="Genomic_DNA"/>
</dbReference>
<comment type="similarity">
    <text evidence="2">Belongs to the archaeal RpoM/eukaryotic RPA12/RPB9/RPC11 RNA polymerase family.</text>
</comment>
<dbReference type="AlphaFoldDB" id="A0A6A6XXQ8"/>
<evidence type="ECO:0000256" key="5">
    <source>
        <dbReference type="ARBA" id="ARBA00022771"/>
    </source>
</evidence>
<dbReference type="OrthoDB" id="282270at2759"/>
<reference evidence="13" key="2">
    <citation type="submission" date="2020-04" db="EMBL/GenBank/DDBJ databases">
        <authorList>
            <consortium name="NCBI Genome Project"/>
        </authorList>
    </citation>
    <scope>NUCLEOTIDE SEQUENCE</scope>
    <source>
        <strain evidence="13">CBS 304.34</strain>
    </source>
</reference>
<dbReference type="FunFam" id="2.20.25.10:FF:000008">
    <property type="entry name" value="DNA-directed RNA polymerase II subunit RPB9"/>
    <property type="match status" value="1"/>
</dbReference>
<dbReference type="Gene3D" id="2.20.25.10">
    <property type="match status" value="1"/>
</dbReference>
<protein>
    <recommendedName>
        <fullName evidence="10">DNA-directed RNA polymerase II subunit RPB9-like zinc ribbon domain-containing protein</fullName>
    </recommendedName>
</protein>
<dbReference type="SMART" id="SM00661">
    <property type="entry name" value="RPOL9"/>
    <property type="match status" value="1"/>
</dbReference>
<dbReference type="GO" id="GO:0005665">
    <property type="term" value="C:RNA polymerase II, core complex"/>
    <property type="evidence" value="ECO:0007669"/>
    <property type="project" value="TreeGrafter"/>
</dbReference>
<name>A0A6A6XXQ8_9PEZI</name>
<evidence type="ECO:0000256" key="8">
    <source>
        <dbReference type="ARBA" id="ARBA00023242"/>
    </source>
</evidence>
<proteinExistence type="inferred from homology"/>
<reference evidence="11 13" key="1">
    <citation type="journal article" date="2020" name="Stud. Mycol.">
        <title>101 Dothideomycetes genomes: a test case for predicting lifestyles and emergence of pathogens.</title>
        <authorList>
            <person name="Haridas S."/>
            <person name="Albert R."/>
            <person name="Binder M."/>
            <person name="Bloem J."/>
            <person name="Labutti K."/>
            <person name="Salamov A."/>
            <person name="Andreopoulos B."/>
            <person name="Baker S."/>
            <person name="Barry K."/>
            <person name="Bills G."/>
            <person name="Bluhm B."/>
            <person name="Cannon C."/>
            <person name="Castanera R."/>
            <person name="Culley D."/>
            <person name="Daum C."/>
            <person name="Ezra D."/>
            <person name="Gonzalez J."/>
            <person name="Henrissat B."/>
            <person name="Kuo A."/>
            <person name="Liang C."/>
            <person name="Lipzen A."/>
            <person name="Lutzoni F."/>
            <person name="Magnuson J."/>
            <person name="Mondo S."/>
            <person name="Nolan M."/>
            <person name="Ohm R."/>
            <person name="Pangilinan J."/>
            <person name="Park H.-J."/>
            <person name="Ramirez L."/>
            <person name="Alfaro M."/>
            <person name="Sun H."/>
            <person name="Tritt A."/>
            <person name="Yoshinaga Y."/>
            <person name="Zwiers L.-H."/>
            <person name="Turgeon B."/>
            <person name="Goodwin S."/>
            <person name="Spatafora J."/>
            <person name="Crous P."/>
            <person name="Grigoriev I."/>
        </authorList>
    </citation>
    <scope>NUCLEOTIDE SEQUENCE</scope>
    <source>
        <strain evidence="11 13">CBS 304.34</strain>
    </source>
</reference>
<dbReference type="GO" id="GO:0006283">
    <property type="term" value="P:transcription-coupled nucleotide-excision repair"/>
    <property type="evidence" value="ECO:0007669"/>
    <property type="project" value="TreeGrafter"/>
</dbReference>
<dbReference type="GO" id="GO:0003899">
    <property type="term" value="F:DNA-directed RNA polymerase activity"/>
    <property type="evidence" value="ECO:0007669"/>
    <property type="project" value="InterPro"/>
</dbReference>
<keyword evidence="3" id="KW-0240">DNA-directed RNA polymerase</keyword>
<comment type="subcellular location">
    <subcellularLocation>
        <location evidence="1">Nucleus</location>
        <location evidence="1">Nucleolus</location>
    </subcellularLocation>
</comment>
<dbReference type="RefSeq" id="XP_033568295.1">
    <property type="nucleotide sequence ID" value="XM_033713599.1"/>
</dbReference>
<evidence type="ECO:0000256" key="7">
    <source>
        <dbReference type="ARBA" id="ARBA00023163"/>
    </source>
</evidence>
<dbReference type="InterPro" id="IPR012164">
    <property type="entry name" value="Rpa12/Rpb9/Rpc10/TFS"/>
</dbReference>
<feature type="domain" description="DNA-directed RNA polymerase II subunit RPB9-like zinc ribbon" evidence="10">
    <location>
        <begin position="21"/>
        <end position="74"/>
    </location>
</feature>
<evidence type="ECO:0000256" key="6">
    <source>
        <dbReference type="ARBA" id="ARBA00022833"/>
    </source>
</evidence>